<keyword evidence="1" id="KW-0732">Signal</keyword>
<comment type="caution">
    <text evidence="3">The sequence shown here is derived from an EMBL/GenBank/DDBJ whole genome shotgun (WGS) entry which is preliminary data.</text>
</comment>
<feature type="domain" description="Beta-lactamase-related" evidence="2">
    <location>
        <begin position="52"/>
        <end position="341"/>
    </location>
</feature>
<evidence type="ECO:0000313" key="4">
    <source>
        <dbReference type="Proteomes" id="UP000730482"/>
    </source>
</evidence>
<organism evidence="3 4">
    <name type="scientific">Catenulispora pinistramenti</name>
    <dbReference type="NCBI Taxonomy" id="2705254"/>
    <lineage>
        <taxon>Bacteria</taxon>
        <taxon>Bacillati</taxon>
        <taxon>Actinomycetota</taxon>
        <taxon>Actinomycetes</taxon>
        <taxon>Catenulisporales</taxon>
        <taxon>Catenulisporaceae</taxon>
        <taxon>Catenulispora</taxon>
    </lineage>
</organism>
<name>A0ABS5KW04_9ACTN</name>
<dbReference type="RefSeq" id="WP_212012557.1">
    <property type="nucleotide sequence ID" value="NZ_JAAFYZ010000095.1"/>
</dbReference>
<dbReference type="Pfam" id="PF00144">
    <property type="entry name" value="Beta-lactamase"/>
    <property type="match status" value="1"/>
</dbReference>
<dbReference type="SUPFAM" id="SSF56601">
    <property type="entry name" value="beta-lactamase/transpeptidase-like"/>
    <property type="match status" value="1"/>
</dbReference>
<sequence>MKPSKSIRLIALGSTLALGALAGVGPAHADVPTAISALQAGFAKGIADGYPAAIGMVRSGDTTQYLADGVSDVTAKTPADPDAQFRIGSNTKAFTATVLLQLEAEGKLSLDDTVAKWLPNAVNANGYDGTKITIRELLNHTSSLPDYDTSPTFYNSYASNSEPNRVWAPQTLVDLALAQHQPTSAPGQTFGYANTNFVLAGMVIQAVTGNTAATEIQNRIITPLGLTHTTFPISDPTLQGDYLHGYEYQWLGLELSDVTVSNVQAFGSAGAMVSTLDDLATFDRALMTGQLLPPAQEAELKTTVPVNATTRYGLGIGEYQTPCGQWVWTHNGSVLGYTSTWEISDDGSKEVLVANNEYHLQAPTQGQTDMSAALDNAFCAL</sequence>
<gene>
    <name evidence="3" type="ORF">KGQ19_25445</name>
</gene>
<dbReference type="InterPro" id="IPR001466">
    <property type="entry name" value="Beta-lactam-related"/>
</dbReference>
<dbReference type="PANTHER" id="PTHR46825:SF7">
    <property type="entry name" value="D-ALANYL-D-ALANINE CARBOXYPEPTIDASE"/>
    <property type="match status" value="1"/>
</dbReference>
<feature type="signal peptide" evidence="1">
    <location>
        <begin position="1"/>
        <end position="29"/>
    </location>
</feature>
<dbReference type="InterPro" id="IPR012338">
    <property type="entry name" value="Beta-lactam/transpept-like"/>
</dbReference>
<dbReference type="EMBL" id="JAAFYZ010000095">
    <property type="protein sequence ID" value="MBS2550217.1"/>
    <property type="molecule type" value="Genomic_DNA"/>
</dbReference>
<dbReference type="Proteomes" id="UP000730482">
    <property type="component" value="Unassembled WGS sequence"/>
</dbReference>
<feature type="chain" id="PRO_5046621994" evidence="1">
    <location>
        <begin position="30"/>
        <end position="381"/>
    </location>
</feature>
<dbReference type="Gene3D" id="3.40.710.10">
    <property type="entry name" value="DD-peptidase/beta-lactamase superfamily"/>
    <property type="match status" value="1"/>
</dbReference>
<evidence type="ECO:0000313" key="3">
    <source>
        <dbReference type="EMBL" id="MBS2550217.1"/>
    </source>
</evidence>
<dbReference type="PANTHER" id="PTHR46825">
    <property type="entry name" value="D-ALANYL-D-ALANINE-CARBOXYPEPTIDASE/ENDOPEPTIDASE AMPH"/>
    <property type="match status" value="1"/>
</dbReference>
<reference evidence="3 4" key="1">
    <citation type="submission" date="2020-02" db="EMBL/GenBank/DDBJ databases">
        <title>Acidophilic actinobacteria isolated from forest soil.</title>
        <authorList>
            <person name="Golinska P."/>
        </authorList>
    </citation>
    <scope>NUCLEOTIDE SEQUENCE [LARGE SCALE GENOMIC DNA]</scope>
    <source>
        <strain evidence="3 4">NL8</strain>
    </source>
</reference>
<evidence type="ECO:0000256" key="1">
    <source>
        <dbReference type="SAM" id="SignalP"/>
    </source>
</evidence>
<evidence type="ECO:0000259" key="2">
    <source>
        <dbReference type="Pfam" id="PF00144"/>
    </source>
</evidence>
<protein>
    <submittedName>
        <fullName evidence="3">Beta-lactamase family protein</fullName>
    </submittedName>
</protein>
<accession>A0ABS5KW04</accession>
<dbReference type="InterPro" id="IPR050491">
    <property type="entry name" value="AmpC-like"/>
</dbReference>
<proteinExistence type="predicted"/>
<keyword evidence="4" id="KW-1185">Reference proteome</keyword>